<dbReference type="Pfam" id="PF11361">
    <property type="entry name" value="DUF3159"/>
    <property type="match status" value="1"/>
</dbReference>
<evidence type="ECO:0000313" key="3">
    <source>
        <dbReference type="EMBL" id="KUG53328.1"/>
    </source>
</evidence>
<evidence type="ECO:0000313" key="4">
    <source>
        <dbReference type="Proteomes" id="UP000054837"/>
    </source>
</evidence>
<feature type="transmembrane region" description="Helical" evidence="2">
    <location>
        <begin position="206"/>
        <end position="225"/>
    </location>
</feature>
<evidence type="ECO:0008006" key="5">
    <source>
        <dbReference type="Google" id="ProtNLM"/>
    </source>
</evidence>
<feature type="transmembrane region" description="Helical" evidence="2">
    <location>
        <begin position="93"/>
        <end position="110"/>
    </location>
</feature>
<keyword evidence="2" id="KW-1133">Transmembrane helix</keyword>
<organism evidence="3 4">
    <name type="scientific">Serinicoccus chungangensis</name>
    <dbReference type="NCBI Taxonomy" id="767452"/>
    <lineage>
        <taxon>Bacteria</taxon>
        <taxon>Bacillati</taxon>
        <taxon>Actinomycetota</taxon>
        <taxon>Actinomycetes</taxon>
        <taxon>Micrococcales</taxon>
        <taxon>Ornithinimicrobiaceae</taxon>
        <taxon>Serinicoccus</taxon>
    </lineage>
</organism>
<dbReference type="OrthoDB" id="5244221at2"/>
<feature type="transmembrane region" description="Helical" evidence="2">
    <location>
        <begin position="43"/>
        <end position="63"/>
    </location>
</feature>
<dbReference type="STRING" id="767452.AVL62_00510"/>
<evidence type="ECO:0000256" key="2">
    <source>
        <dbReference type="SAM" id="Phobius"/>
    </source>
</evidence>
<dbReference type="AlphaFoldDB" id="A0A0W8I4Y5"/>
<comment type="caution">
    <text evidence="3">The sequence shown here is derived from an EMBL/GenBank/DDBJ whole genome shotgun (WGS) entry which is preliminary data.</text>
</comment>
<feature type="transmembrane region" description="Helical" evidence="2">
    <location>
        <begin position="170"/>
        <end position="194"/>
    </location>
</feature>
<keyword evidence="4" id="KW-1185">Reference proteome</keyword>
<accession>A0A0W8I4Y5</accession>
<keyword evidence="2" id="KW-0812">Transmembrane</keyword>
<feature type="region of interest" description="Disordered" evidence="1">
    <location>
        <begin position="1"/>
        <end position="20"/>
    </location>
</feature>
<dbReference type="InterPro" id="IPR016566">
    <property type="entry name" value="UCP010219"/>
</dbReference>
<proteinExistence type="predicted"/>
<protein>
    <recommendedName>
        <fullName evidence="5">Potassium ABC transporter</fullName>
    </recommendedName>
</protein>
<keyword evidence="2" id="KW-0472">Membrane</keyword>
<dbReference type="EMBL" id="LQBL01000028">
    <property type="protein sequence ID" value="KUG53328.1"/>
    <property type="molecule type" value="Genomic_DNA"/>
</dbReference>
<sequence>MAPPTAPEGPQRRPAPETAAGATLEETVEQVIRRRIGEALGGWYGSLETALPTVAFVTTWLITDAVRPAVVAAAALLVVLTVIRGFAGGSWRFLGSAIFATAIAAFFALRSGEAQDAFLPGILASALYGVGALLSIVLRWPLVGFLVAVGDPQFAERPGAWRRDPGLVAVCARLTWVLVALFAVRVAVMLPLYLAGEVAWLGISKIVLSWPAYLLAVVVMGWILATGRTAAQPQDEASGTAAIDPGQGR</sequence>
<dbReference type="RefSeq" id="WP_058891336.1">
    <property type="nucleotide sequence ID" value="NZ_LQBL01000028.1"/>
</dbReference>
<name>A0A0W8I4Y5_9MICO</name>
<dbReference type="Proteomes" id="UP000054837">
    <property type="component" value="Unassembled WGS sequence"/>
</dbReference>
<gene>
    <name evidence="3" type="ORF">AVL62_00510</name>
</gene>
<evidence type="ECO:0000256" key="1">
    <source>
        <dbReference type="SAM" id="MobiDB-lite"/>
    </source>
</evidence>
<feature type="transmembrane region" description="Helical" evidence="2">
    <location>
        <begin position="69"/>
        <end position="86"/>
    </location>
</feature>
<feature type="transmembrane region" description="Helical" evidence="2">
    <location>
        <begin position="122"/>
        <end position="149"/>
    </location>
</feature>
<reference evidence="3 4" key="1">
    <citation type="submission" date="2015-12" db="EMBL/GenBank/DDBJ databases">
        <title>Serinicoccus chungangenesis strain CD08_5 genome sequencing and assembly.</title>
        <authorList>
            <person name="Chander A.M."/>
            <person name="Kaur G."/>
            <person name="Nair G.R."/>
            <person name="Dhawan D.K."/>
            <person name="Kochhar R.K."/>
            <person name="Mayilraj S."/>
            <person name="Bhadada S.K."/>
        </authorList>
    </citation>
    <scope>NUCLEOTIDE SEQUENCE [LARGE SCALE GENOMIC DNA]</scope>
    <source>
        <strain evidence="3 4">CD08_5</strain>
    </source>
</reference>